<dbReference type="EMBL" id="JAXQNO010000006">
    <property type="protein sequence ID" value="KAK4796089.1"/>
    <property type="molecule type" value="Genomic_DNA"/>
</dbReference>
<evidence type="ECO:0000313" key="2">
    <source>
        <dbReference type="EMBL" id="KAK4796089.1"/>
    </source>
</evidence>
<gene>
    <name evidence="2" type="ORF">SAY86_028415</name>
</gene>
<evidence type="ECO:0000256" key="1">
    <source>
        <dbReference type="SAM" id="MobiDB-lite"/>
    </source>
</evidence>
<accession>A0AAN7M0L6</accession>
<comment type="caution">
    <text evidence="2">The sequence shown here is derived from an EMBL/GenBank/DDBJ whole genome shotgun (WGS) entry which is preliminary data.</text>
</comment>
<sequence>MVNAQCIVEWTLDLVLVMIDAGESLAIHTSTQVMAKLSVDFIRAPGRWVHRSVDDFSIKSDQRIKHTQTESERRNERDGKKEGLGQIGGLYLIATAEAVEFE</sequence>
<name>A0AAN7M0L6_TRANT</name>
<feature type="region of interest" description="Disordered" evidence="1">
    <location>
        <begin position="63"/>
        <end position="83"/>
    </location>
</feature>
<proteinExistence type="predicted"/>
<keyword evidence="3" id="KW-1185">Reference proteome</keyword>
<reference evidence="2 3" key="1">
    <citation type="journal article" date="2023" name="Hortic Res">
        <title>Pangenome of water caltrop reveals structural variations and asymmetric subgenome divergence after allopolyploidization.</title>
        <authorList>
            <person name="Zhang X."/>
            <person name="Chen Y."/>
            <person name="Wang L."/>
            <person name="Yuan Y."/>
            <person name="Fang M."/>
            <person name="Shi L."/>
            <person name="Lu R."/>
            <person name="Comes H.P."/>
            <person name="Ma Y."/>
            <person name="Chen Y."/>
            <person name="Huang G."/>
            <person name="Zhou Y."/>
            <person name="Zheng Z."/>
            <person name="Qiu Y."/>
        </authorList>
    </citation>
    <scope>NUCLEOTIDE SEQUENCE [LARGE SCALE GENOMIC DNA]</scope>
    <source>
        <strain evidence="2">F231</strain>
    </source>
</reference>
<organism evidence="2 3">
    <name type="scientific">Trapa natans</name>
    <name type="common">Water chestnut</name>
    <dbReference type="NCBI Taxonomy" id="22666"/>
    <lineage>
        <taxon>Eukaryota</taxon>
        <taxon>Viridiplantae</taxon>
        <taxon>Streptophyta</taxon>
        <taxon>Embryophyta</taxon>
        <taxon>Tracheophyta</taxon>
        <taxon>Spermatophyta</taxon>
        <taxon>Magnoliopsida</taxon>
        <taxon>eudicotyledons</taxon>
        <taxon>Gunneridae</taxon>
        <taxon>Pentapetalae</taxon>
        <taxon>rosids</taxon>
        <taxon>malvids</taxon>
        <taxon>Myrtales</taxon>
        <taxon>Lythraceae</taxon>
        <taxon>Trapa</taxon>
    </lineage>
</organism>
<evidence type="ECO:0000313" key="3">
    <source>
        <dbReference type="Proteomes" id="UP001346149"/>
    </source>
</evidence>
<protein>
    <submittedName>
        <fullName evidence="2">Uncharacterized protein</fullName>
    </submittedName>
</protein>
<dbReference type="Proteomes" id="UP001346149">
    <property type="component" value="Unassembled WGS sequence"/>
</dbReference>
<dbReference type="AlphaFoldDB" id="A0AAN7M0L6"/>